<evidence type="ECO:0000256" key="5">
    <source>
        <dbReference type="ARBA" id="ARBA00023136"/>
    </source>
</evidence>
<comment type="caution">
    <text evidence="7">The sequence shown here is derived from an EMBL/GenBank/DDBJ whole genome shotgun (WGS) entry which is preliminary data.</text>
</comment>
<dbReference type="Proteomes" id="UP001233999">
    <property type="component" value="Unassembled WGS sequence"/>
</dbReference>
<evidence type="ECO:0000256" key="6">
    <source>
        <dbReference type="SAM" id="Phobius"/>
    </source>
</evidence>
<sequence length="153" mass="16750">MSNTLRTLLFGGRQSLRNVCQRRHISRTITKNDKPTVSVASESTASSEARSTVGMTHIVKPYHKYALVWTGKYKSLADVPERVSHGVLDSALNKARIKIAIWMMIATAVMAGGAVYSGKKAAARGENLAVIGMEHQKKLREQGIKEQEAAKSN</sequence>
<evidence type="ECO:0000256" key="1">
    <source>
        <dbReference type="ARBA" id="ARBA00004167"/>
    </source>
</evidence>
<reference evidence="7" key="2">
    <citation type="submission" date="2023-05" db="EMBL/GenBank/DDBJ databases">
        <authorList>
            <person name="Fouks B."/>
        </authorList>
    </citation>
    <scope>NUCLEOTIDE SEQUENCE</scope>
    <source>
        <strain evidence="7">Stay&amp;Tobe</strain>
        <tissue evidence="7">Testes</tissue>
    </source>
</reference>
<dbReference type="EMBL" id="JASPKZ010000446">
    <property type="protein sequence ID" value="KAJ9600143.1"/>
    <property type="molecule type" value="Genomic_DNA"/>
</dbReference>
<name>A0AAD8AM09_DIPPU</name>
<keyword evidence="3 6" id="KW-0812">Transmembrane</keyword>
<keyword evidence="5 6" id="KW-0472">Membrane</keyword>
<comment type="subcellular location">
    <subcellularLocation>
        <location evidence="1">Membrane</location>
        <topology evidence="1">Single-pass membrane protein</topology>
    </subcellularLocation>
</comment>
<feature type="transmembrane region" description="Helical" evidence="6">
    <location>
        <begin position="99"/>
        <end position="118"/>
    </location>
</feature>
<dbReference type="Pfam" id="PF06388">
    <property type="entry name" value="DUF1075"/>
    <property type="match status" value="1"/>
</dbReference>
<evidence type="ECO:0000256" key="2">
    <source>
        <dbReference type="ARBA" id="ARBA00007363"/>
    </source>
</evidence>
<dbReference type="PANTHER" id="PTHR13674">
    <property type="entry name" value="GROWTH AND TRANSFORMATION-DEPENDENT PROTEIN"/>
    <property type="match status" value="1"/>
</dbReference>
<dbReference type="AlphaFoldDB" id="A0AAD8AM09"/>
<dbReference type="PANTHER" id="PTHR13674:SF5">
    <property type="entry name" value="UPF0389 PROTEIN CG9231"/>
    <property type="match status" value="1"/>
</dbReference>
<proteinExistence type="inferred from homology"/>
<keyword evidence="4 6" id="KW-1133">Transmembrane helix</keyword>
<comment type="similarity">
    <text evidence="2">Belongs to the UPF0389 family.</text>
</comment>
<dbReference type="GO" id="GO:0016020">
    <property type="term" value="C:membrane"/>
    <property type="evidence" value="ECO:0007669"/>
    <property type="project" value="UniProtKB-SubCell"/>
</dbReference>
<protein>
    <submittedName>
        <fullName evidence="7">Uncharacterized protein</fullName>
    </submittedName>
</protein>
<accession>A0AAD8AM09</accession>
<evidence type="ECO:0000313" key="7">
    <source>
        <dbReference type="EMBL" id="KAJ9600143.1"/>
    </source>
</evidence>
<gene>
    <name evidence="7" type="ORF">L9F63_009553</name>
</gene>
<evidence type="ECO:0000256" key="4">
    <source>
        <dbReference type="ARBA" id="ARBA00022989"/>
    </source>
</evidence>
<keyword evidence="8" id="KW-1185">Reference proteome</keyword>
<reference evidence="7" key="1">
    <citation type="journal article" date="2023" name="IScience">
        <title>Live-bearing cockroach genome reveals convergent evolutionary mechanisms linked to viviparity in insects and beyond.</title>
        <authorList>
            <person name="Fouks B."/>
            <person name="Harrison M.C."/>
            <person name="Mikhailova A.A."/>
            <person name="Marchal E."/>
            <person name="English S."/>
            <person name="Carruthers M."/>
            <person name="Jennings E.C."/>
            <person name="Chiamaka E.L."/>
            <person name="Frigard R.A."/>
            <person name="Pippel M."/>
            <person name="Attardo G.M."/>
            <person name="Benoit J.B."/>
            <person name="Bornberg-Bauer E."/>
            <person name="Tobe S.S."/>
        </authorList>
    </citation>
    <scope>NUCLEOTIDE SEQUENCE</scope>
    <source>
        <strain evidence="7">Stay&amp;Tobe</strain>
    </source>
</reference>
<evidence type="ECO:0000313" key="8">
    <source>
        <dbReference type="Proteomes" id="UP001233999"/>
    </source>
</evidence>
<evidence type="ECO:0000256" key="3">
    <source>
        <dbReference type="ARBA" id="ARBA00022692"/>
    </source>
</evidence>
<dbReference type="InterPro" id="IPR009432">
    <property type="entry name" value="DUF1075"/>
</dbReference>
<organism evidence="7 8">
    <name type="scientific">Diploptera punctata</name>
    <name type="common">Pacific beetle cockroach</name>
    <dbReference type="NCBI Taxonomy" id="6984"/>
    <lineage>
        <taxon>Eukaryota</taxon>
        <taxon>Metazoa</taxon>
        <taxon>Ecdysozoa</taxon>
        <taxon>Arthropoda</taxon>
        <taxon>Hexapoda</taxon>
        <taxon>Insecta</taxon>
        <taxon>Pterygota</taxon>
        <taxon>Neoptera</taxon>
        <taxon>Polyneoptera</taxon>
        <taxon>Dictyoptera</taxon>
        <taxon>Blattodea</taxon>
        <taxon>Blaberoidea</taxon>
        <taxon>Blaberidae</taxon>
        <taxon>Diplopterinae</taxon>
        <taxon>Diploptera</taxon>
    </lineage>
</organism>